<gene>
    <name evidence="8 10" type="primary">mobA</name>
    <name evidence="10" type="ORF">NCTC12475_00789</name>
</gene>
<dbReference type="GO" id="GO:0005737">
    <property type="term" value="C:cytoplasm"/>
    <property type="evidence" value="ECO:0007669"/>
    <property type="project" value="UniProtKB-SubCell"/>
</dbReference>
<evidence type="ECO:0000256" key="7">
    <source>
        <dbReference type="ARBA" id="ARBA00023150"/>
    </source>
</evidence>
<dbReference type="EC" id="2.7.7.77" evidence="8"/>
<dbReference type="RefSeq" id="WP_089182983.1">
    <property type="nucleotide sequence ID" value="NZ_CP043427.1"/>
</dbReference>
<dbReference type="AlphaFoldDB" id="A0A381DIR8"/>
<keyword evidence="2 8" id="KW-0808">Transferase</keyword>
<dbReference type="SUPFAM" id="SSF53448">
    <property type="entry name" value="Nucleotide-diphospho-sugar transferases"/>
    <property type="match status" value="1"/>
</dbReference>
<dbReference type="Gene3D" id="3.90.550.10">
    <property type="entry name" value="Spore Coat Polysaccharide Biosynthesis Protein SpsA, Chain A"/>
    <property type="match status" value="1"/>
</dbReference>
<comment type="caution">
    <text evidence="8">Lacks conserved residue(s) required for the propagation of feature annotation.</text>
</comment>
<dbReference type="CDD" id="cd02503">
    <property type="entry name" value="MobA"/>
    <property type="match status" value="1"/>
</dbReference>
<evidence type="ECO:0000256" key="8">
    <source>
        <dbReference type="HAMAP-Rule" id="MF_00316"/>
    </source>
</evidence>
<sequence>MFKHCVILAGGKSSRMGSDKTKLPFGEFETLVDFEVSKFDKIFQNIYISSKNHKFSDKFKTIEDKFENFSPMGALWQILSNFKDEYIFIVPADMPFISIQTINLLYENLQNSDIINPRDDEFTHSLCGFFHSKVASIAKELYENNIHKIGFLRQKCNAKTLYFKNNNEFFNINTPQDYQKAKEFLLQI</sequence>
<keyword evidence="6 8" id="KW-0342">GTP-binding</keyword>
<dbReference type="Pfam" id="PF12804">
    <property type="entry name" value="NTP_transf_3"/>
    <property type="match status" value="1"/>
</dbReference>
<evidence type="ECO:0000256" key="1">
    <source>
        <dbReference type="ARBA" id="ARBA00022490"/>
    </source>
</evidence>
<feature type="domain" description="MobA-like NTP transferase" evidence="9">
    <location>
        <begin position="5"/>
        <end position="144"/>
    </location>
</feature>
<evidence type="ECO:0000256" key="3">
    <source>
        <dbReference type="ARBA" id="ARBA00022723"/>
    </source>
</evidence>
<keyword evidence="4 8" id="KW-0547">Nucleotide-binding</keyword>
<dbReference type="PANTHER" id="PTHR19136:SF81">
    <property type="entry name" value="MOLYBDENUM COFACTOR GUANYLYLTRANSFERASE"/>
    <property type="match status" value="1"/>
</dbReference>
<dbReference type="GeneID" id="93091221"/>
<dbReference type="GO" id="GO:0046872">
    <property type="term" value="F:metal ion binding"/>
    <property type="evidence" value="ECO:0007669"/>
    <property type="project" value="UniProtKB-KW"/>
</dbReference>
<evidence type="ECO:0000256" key="2">
    <source>
        <dbReference type="ARBA" id="ARBA00022679"/>
    </source>
</evidence>
<comment type="catalytic activity">
    <reaction evidence="8">
        <text>Mo-molybdopterin + GTP + H(+) = Mo-molybdopterin guanine dinucleotide + diphosphate</text>
        <dbReference type="Rhea" id="RHEA:34243"/>
        <dbReference type="ChEBI" id="CHEBI:15378"/>
        <dbReference type="ChEBI" id="CHEBI:33019"/>
        <dbReference type="ChEBI" id="CHEBI:37565"/>
        <dbReference type="ChEBI" id="CHEBI:71302"/>
        <dbReference type="ChEBI" id="CHEBI:71310"/>
        <dbReference type="EC" id="2.7.7.77"/>
    </reaction>
</comment>
<feature type="binding site" evidence="8">
    <location>
        <position position="93"/>
    </location>
    <ligand>
        <name>GTP</name>
        <dbReference type="ChEBI" id="CHEBI:37565"/>
    </ligand>
</feature>
<comment type="subcellular location">
    <subcellularLocation>
        <location evidence="8">Cytoplasm</location>
    </subcellularLocation>
</comment>
<evidence type="ECO:0000313" key="10">
    <source>
        <dbReference type="EMBL" id="SUX10592.1"/>
    </source>
</evidence>
<feature type="binding site" evidence="8">
    <location>
        <position position="64"/>
    </location>
    <ligand>
        <name>GTP</name>
        <dbReference type="ChEBI" id="CHEBI:37565"/>
    </ligand>
</feature>
<dbReference type="InterPro" id="IPR025877">
    <property type="entry name" value="MobA-like_NTP_Trfase"/>
</dbReference>
<evidence type="ECO:0000256" key="4">
    <source>
        <dbReference type="ARBA" id="ARBA00022741"/>
    </source>
</evidence>
<comment type="function">
    <text evidence="8">Transfers a GMP moiety from GTP to Mo-molybdopterin (Mo-MPT) cofactor (Moco or molybdenum cofactor) to form Mo-molybdopterin guanine dinucleotide (Mo-MGD) cofactor.</text>
</comment>
<evidence type="ECO:0000259" key="9">
    <source>
        <dbReference type="Pfam" id="PF12804"/>
    </source>
</evidence>
<organism evidence="10 11">
    <name type="scientific">Campylobacter sputorum subsp. sputorum</name>
    <dbReference type="NCBI Taxonomy" id="32024"/>
    <lineage>
        <taxon>Bacteria</taxon>
        <taxon>Pseudomonadati</taxon>
        <taxon>Campylobacterota</taxon>
        <taxon>Epsilonproteobacteria</taxon>
        <taxon>Campylobacterales</taxon>
        <taxon>Campylobacteraceae</taxon>
        <taxon>Campylobacter</taxon>
    </lineage>
</organism>
<dbReference type="InterPro" id="IPR029044">
    <property type="entry name" value="Nucleotide-diphossugar_trans"/>
</dbReference>
<feature type="binding site" evidence="8">
    <location>
        <begin position="8"/>
        <end position="10"/>
    </location>
    <ligand>
        <name>GTP</name>
        <dbReference type="ChEBI" id="CHEBI:37565"/>
    </ligand>
</feature>
<proteinExistence type="inferred from homology"/>
<dbReference type="GO" id="GO:1902758">
    <property type="term" value="P:bis(molybdopterin guanine dinucleotide)molybdenum biosynthetic process"/>
    <property type="evidence" value="ECO:0007669"/>
    <property type="project" value="TreeGrafter"/>
</dbReference>
<keyword evidence="7 8" id="KW-0501">Molybdenum cofactor biosynthesis</keyword>
<comment type="cofactor">
    <cofactor evidence="8">
        <name>Mg(2+)</name>
        <dbReference type="ChEBI" id="CHEBI:18420"/>
    </cofactor>
</comment>
<protein>
    <recommendedName>
        <fullName evidence="8">Probable molybdenum cofactor guanylyltransferase</fullName>
        <shortName evidence="8">MoCo guanylyltransferase</shortName>
        <ecNumber evidence="8">2.7.7.77</ecNumber>
    </recommendedName>
    <alternativeName>
        <fullName evidence="8">GTP:molybdopterin guanylyltransferase</fullName>
    </alternativeName>
    <alternativeName>
        <fullName evidence="8">Mo-MPT guanylyltransferase</fullName>
    </alternativeName>
    <alternativeName>
        <fullName evidence="8">Molybdopterin guanylyltransferase</fullName>
    </alternativeName>
    <alternativeName>
        <fullName evidence="8">Molybdopterin-guanine dinucleotide synthase</fullName>
        <shortName evidence="8">MGD synthase</shortName>
    </alternativeName>
</protein>
<dbReference type="EMBL" id="UFVD01000001">
    <property type="protein sequence ID" value="SUX10592.1"/>
    <property type="molecule type" value="Genomic_DNA"/>
</dbReference>
<evidence type="ECO:0000256" key="5">
    <source>
        <dbReference type="ARBA" id="ARBA00022842"/>
    </source>
</evidence>
<keyword evidence="11" id="KW-1185">Reference proteome</keyword>
<reference evidence="10 11" key="1">
    <citation type="submission" date="2018-06" db="EMBL/GenBank/DDBJ databases">
        <authorList>
            <consortium name="Pathogen Informatics"/>
            <person name="Doyle S."/>
        </authorList>
    </citation>
    <scope>NUCLEOTIDE SEQUENCE [LARGE SCALE GENOMIC DNA]</scope>
    <source>
        <strain evidence="10 11">NCTC12475</strain>
    </source>
</reference>
<feature type="binding site" evidence="8">
    <location>
        <position position="93"/>
    </location>
    <ligand>
        <name>Mg(2+)</name>
        <dbReference type="ChEBI" id="CHEBI:18420"/>
    </ligand>
</feature>
<evidence type="ECO:0000256" key="6">
    <source>
        <dbReference type="ARBA" id="ARBA00023134"/>
    </source>
</evidence>
<dbReference type="InterPro" id="IPR013482">
    <property type="entry name" value="Molybde_CF_guanTrfase"/>
</dbReference>
<comment type="domain">
    <text evidence="8">The N-terminal domain determines nucleotide recognition and specific binding, while the C-terminal domain determines the specific binding to the target protein.</text>
</comment>
<comment type="similarity">
    <text evidence="8">Belongs to the MobA family.</text>
</comment>
<feature type="binding site" evidence="8">
    <location>
        <position position="20"/>
    </location>
    <ligand>
        <name>GTP</name>
        <dbReference type="ChEBI" id="CHEBI:37565"/>
    </ligand>
</feature>
<keyword evidence="5 8" id="KW-0460">Magnesium</keyword>
<dbReference type="HAMAP" id="MF_00316">
    <property type="entry name" value="MobA"/>
    <property type="match status" value="1"/>
</dbReference>
<dbReference type="Proteomes" id="UP000254920">
    <property type="component" value="Unassembled WGS sequence"/>
</dbReference>
<evidence type="ECO:0000313" key="11">
    <source>
        <dbReference type="Proteomes" id="UP000254920"/>
    </source>
</evidence>
<name>A0A381DIR8_9BACT</name>
<keyword evidence="3 8" id="KW-0479">Metal-binding</keyword>
<keyword evidence="1 8" id="KW-0963">Cytoplasm</keyword>
<dbReference type="GO" id="GO:0005525">
    <property type="term" value="F:GTP binding"/>
    <property type="evidence" value="ECO:0007669"/>
    <property type="project" value="UniProtKB-UniRule"/>
</dbReference>
<dbReference type="STRING" id="32024.GCA_000788295_01208"/>
<accession>A0A381DIR8</accession>
<dbReference type="OrthoDB" id="9788394at2"/>
<dbReference type="PANTHER" id="PTHR19136">
    <property type="entry name" value="MOLYBDENUM COFACTOR GUANYLYLTRANSFERASE"/>
    <property type="match status" value="1"/>
</dbReference>
<dbReference type="GO" id="GO:0061603">
    <property type="term" value="F:molybdenum cofactor guanylyltransferase activity"/>
    <property type="evidence" value="ECO:0007669"/>
    <property type="project" value="UniProtKB-EC"/>
</dbReference>